<sequence length="120" mass="13636">MTTMTPNPTLIDGNDPAYYAGRADAYDDHRNGTTPDELTVRLGYLIDQHPNTPYVLGYAARVWEIHAETRHLVAVDTYWEKNPRLRGRALLDAKTVTDAERTHRRRLGITQAAWDKATTT</sequence>
<dbReference type="RefSeq" id="WP_164200533.1">
    <property type="nucleotide sequence ID" value="NZ_JAAGMP010000314.1"/>
</dbReference>
<gene>
    <name evidence="1" type="ORF">G3I50_06455</name>
</gene>
<comment type="caution">
    <text evidence="1">The sequence shown here is derived from an EMBL/GenBank/DDBJ whole genome shotgun (WGS) entry which is preliminary data.</text>
</comment>
<accession>A0A7K3RRN1</accession>
<organism evidence="1 2">
    <name type="scientific">Streptomyces parvus</name>
    <dbReference type="NCBI Taxonomy" id="66428"/>
    <lineage>
        <taxon>Bacteria</taxon>
        <taxon>Bacillati</taxon>
        <taxon>Actinomycetota</taxon>
        <taxon>Actinomycetes</taxon>
        <taxon>Kitasatosporales</taxon>
        <taxon>Streptomycetaceae</taxon>
        <taxon>Streptomyces</taxon>
    </lineage>
</organism>
<evidence type="ECO:0000313" key="2">
    <source>
        <dbReference type="Proteomes" id="UP000469670"/>
    </source>
</evidence>
<evidence type="ECO:0000313" key="1">
    <source>
        <dbReference type="EMBL" id="NEC17904.1"/>
    </source>
</evidence>
<dbReference type="EMBL" id="JAAGMP010000314">
    <property type="protein sequence ID" value="NEC17904.1"/>
    <property type="molecule type" value="Genomic_DNA"/>
</dbReference>
<proteinExistence type="predicted"/>
<dbReference type="AlphaFoldDB" id="A0A7K3RRN1"/>
<name>A0A7K3RRN1_9ACTN</name>
<dbReference type="Proteomes" id="UP000469670">
    <property type="component" value="Unassembled WGS sequence"/>
</dbReference>
<protein>
    <submittedName>
        <fullName evidence="1">Uncharacterized protein</fullName>
    </submittedName>
</protein>
<reference evidence="1 2" key="1">
    <citation type="submission" date="2020-01" db="EMBL/GenBank/DDBJ databases">
        <title>Insect and environment-associated Actinomycetes.</title>
        <authorList>
            <person name="Currrie C."/>
            <person name="Chevrette M."/>
            <person name="Carlson C."/>
            <person name="Stubbendieck R."/>
            <person name="Wendt-Pienkowski E."/>
        </authorList>
    </citation>
    <scope>NUCLEOTIDE SEQUENCE [LARGE SCALE GENOMIC DNA]</scope>
    <source>
        <strain evidence="1 2">SID7590</strain>
    </source>
</reference>